<dbReference type="PANTHER" id="PTHR14741:SF32">
    <property type="entry name" value="TRIMETHYLGUANOSINE SYNTHASE"/>
    <property type="match status" value="1"/>
</dbReference>
<dbReference type="GO" id="GO:0071164">
    <property type="term" value="F:RNA cap trimethylguanosine synthase activity"/>
    <property type="evidence" value="ECO:0007669"/>
    <property type="project" value="TreeGrafter"/>
</dbReference>
<dbReference type="CDD" id="cd02440">
    <property type="entry name" value="AdoMet_MTases"/>
    <property type="match status" value="1"/>
</dbReference>
<comment type="catalytic activity">
    <reaction evidence="3">
        <text>a 5'-end (N(2),N(7)-dimethyl 5'-triphosphoguanosine)-ribonucleoside in snoRNA + S-adenosyl-L-methionine = a 5'-end (N(2),N(2),N(7)-trimethyl 5'-triphosphoguanosine)-ribonucleoside in snoRNA + S-adenosyl-L-homocysteine + H(+)</text>
        <dbReference type="Rhea" id="RHEA:78507"/>
        <dbReference type="Rhea" id="RHEA-COMP:19088"/>
        <dbReference type="Rhea" id="RHEA-COMP:19090"/>
        <dbReference type="ChEBI" id="CHEBI:15378"/>
        <dbReference type="ChEBI" id="CHEBI:57856"/>
        <dbReference type="ChEBI" id="CHEBI:59789"/>
        <dbReference type="ChEBI" id="CHEBI:167623"/>
        <dbReference type="ChEBI" id="CHEBI:172880"/>
    </reaction>
    <physiologicalReaction direction="left-to-right" evidence="3">
        <dbReference type="Rhea" id="RHEA:78508"/>
    </physiologicalReaction>
</comment>
<organism evidence="8">
    <name type="scientific">Spodoptera frugiperda</name>
    <name type="common">Fall armyworm</name>
    <dbReference type="NCBI Taxonomy" id="7108"/>
    <lineage>
        <taxon>Eukaryota</taxon>
        <taxon>Metazoa</taxon>
        <taxon>Ecdysozoa</taxon>
        <taxon>Arthropoda</taxon>
        <taxon>Hexapoda</taxon>
        <taxon>Insecta</taxon>
        <taxon>Pterygota</taxon>
        <taxon>Neoptera</taxon>
        <taxon>Endopterygota</taxon>
        <taxon>Lepidoptera</taxon>
        <taxon>Glossata</taxon>
        <taxon>Ditrysia</taxon>
        <taxon>Noctuoidea</taxon>
        <taxon>Noctuidae</taxon>
        <taxon>Amphipyrinae</taxon>
        <taxon>Spodoptera</taxon>
    </lineage>
</organism>
<dbReference type="GO" id="GO:0005634">
    <property type="term" value="C:nucleus"/>
    <property type="evidence" value="ECO:0007669"/>
    <property type="project" value="TreeGrafter"/>
</dbReference>
<comment type="catalytic activity">
    <reaction evidence="6">
        <text>a 5'-end (N(7)-methyl 5'-triphosphoguanosine)-ribonucleoside in snRNA + S-adenosyl-L-methionine = a 5'-end (N(2),N(7)-dimethyl 5'-triphosphoguanosine)-ribonucleoside in snRNA + S-adenosyl-L-homocysteine + H(+)</text>
        <dbReference type="Rhea" id="RHEA:78471"/>
        <dbReference type="Rhea" id="RHEA-COMP:19085"/>
        <dbReference type="Rhea" id="RHEA-COMP:19087"/>
        <dbReference type="ChEBI" id="CHEBI:15378"/>
        <dbReference type="ChEBI" id="CHEBI:57856"/>
        <dbReference type="ChEBI" id="CHEBI:59789"/>
        <dbReference type="ChEBI" id="CHEBI:156461"/>
        <dbReference type="ChEBI" id="CHEBI:172880"/>
    </reaction>
    <physiologicalReaction direction="left-to-right" evidence="6">
        <dbReference type="Rhea" id="RHEA:78472"/>
    </physiologicalReaction>
</comment>
<comment type="similarity">
    <text evidence="2">Belongs to the methyltransferase superfamily. Trimethylguanosine synthase family.</text>
</comment>
<accession>A0A2H1VEG5</accession>
<proteinExistence type="inferred from homology"/>
<dbReference type="Gene3D" id="3.40.50.150">
    <property type="entry name" value="Vaccinia Virus protein VP39"/>
    <property type="match status" value="1"/>
</dbReference>
<dbReference type="SUPFAM" id="SSF53335">
    <property type="entry name" value="S-adenosyl-L-methionine-dependent methyltransferases"/>
    <property type="match status" value="1"/>
</dbReference>
<comment type="catalytic activity">
    <reaction evidence="5">
        <text>a 5'-end (N(2),N(7)-dimethyl 5'-triphosphoguanosine)-ribonucleoside in snRNA + S-adenosyl-L-methionine = a 5'-end (N(2),N(2),N(7)-trimethyl 5'-triphosphoguanosine)-ribonucleoside in snRNA + S-adenosyl-L-homocysteine + H(+)</text>
        <dbReference type="Rhea" id="RHEA:78479"/>
        <dbReference type="Rhea" id="RHEA-COMP:19087"/>
        <dbReference type="Rhea" id="RHEA-COMP:19089"/>
        <dbReference type="ChEBI" id="CHEBI:15378"/>
        <dbReference type="ChEBI" id="CHEBI:57856"/>
        <dbReference type="ChEBI" id="CHEBI:59789"/>
        <dbReference type="ChEBI" id="CHEBI:167623"/>
        <dbReference type="ChEBI" id="CHEBI:172880"/>
    </reaction>
    <physiologicalReaction direction="left-to-right" evidence="5">
        <dbReference type="Rhea" id="RHEA:78480"/>
    </physiologicalReaction>
</comment>
<sequence>MSILCWYIEWRLGGKLRECDRAREYGLGTRNERGTRLLEFYVSKKITIKNTCFQHHPRRLYTWISPGDRYRNQIDYSWFSVTPKVVARHIAEKYQYDVVLDAFCGAGGNTIQFARTYNRVVAIDIDPNKIAMTKHNATIYGVHEKIEFITGDFFELAPRLKADMVFLSPPWGGPSYSKAKEYEVESMLRPRPASELMQVARTISPNVELFLPRNTRHDQFTPGLWASSTQEEFSLMSSLGRRVRDLSQDLVHQRALPLVESRGTRGKSD</sequence>
<dbReference type="AlphaFoldDB" id="A0A2H1VEG5"/>
<dbReference type="EMBL" id="ODYU01001927">
    <property type="protein sequence ID" value="SOQ38812.1"/>
    <property type="molecule type" value="Genomic_DNA"/>
</dbReference>
<name>A0A2H1VEG5_SPOFR</name>
<dbReference type="InterPro" id="IPR019012">
    <property type="entry name" value="RNA_cap_Gua-N2-MeTrfase"/>
</dbReference>
<evidence type="ECO:0000256" key="7">
    <source>
        <dbReference type="ARBA" id="ARBA00049790"/>
    </source>
</evidence>
<evidence type="ECO:0000256" key="6">
    <source>
        <dbReference type="ARBA" id="ARBA00049075"/>
    </source>
</evidence>
<evidence type="ECO:0000313" key="8">
    <source>
        <dbReference type="EMBL" id="SOQ38812.1"/>
    </source>
</evidence>
<protein>
    <recommendedName>
        <fullName evidence="1">Trimethylguanosine synthase</fullName>
    </recommendedName>
    <alternativeName>
        <fullName evidence="7">Cap-specific guanine-N(2) methyltransferase</fullName>
    </alternativeName>
</protein>
<comment type="catalytic activity">
    <reaction evidence="4">
        <text>a 5'-end (N(7)-methyl 5'-triphosphoguanosine)-ribonucleoside in snoRNA + S-adenosyl-L-methionine = a 5'-end (N(2),N(7)-dimethyl 5'-triphosphoguanosine)-ribonucleoside in snoRNA + S-adenosyl-L-homocysteine + H(+)</text>
        <dbReference type="Rhea" id="RHEA:78475"/>
        <dbReference type="Rhea" id="RHEA-COMP:19086"/>
        <dbReference type="Rhea" id="RHEA-COMP:19088"/>
        <dbReference type="ChEBI" id="CHEBI:15378"/>
        <dbReference type="ChEBI" id="CHEBI:57856"/>
        <dbReference type="ChEBI" id="CHEBI:59789"/>
        <dbReference type="ChEBI" id="CHEBI:156461"/>
        <dbReference type="ChEBI" id="CHEBI:172880"/>
    </reaction>
    <physiologicalReaction direction="left-to-right" evidence="4">
        <dbReference type="Rhea" id="RHEA:78476"/>
    </physiologicalReaction>
</comment>
<evidence type="ECO:0000256" key="2">
    <source>
        <dbReference type="ARBA" id="ARBA00025783"/>
    </source>
</evidence>
<reference evidence="8" key="1">
    <citation type="submission" date="2016-07" db="EMBL/GenBank/DDBJ databases">
        <authorList>
            <person name="Bretaudeau A."/>
        </authorList>
    </citation>
    <scope>NUCLEOTIDE SEQUENCE</scope>
    <source>
        <strain evidence="8">Rice</strain>
        <tissue evidence="8">Whole body</tissue>
    </source>
</reference>
<gene>
    <name evidence="8" type="ORF">SFRICE_026251</name>
</gene>
<dbReference type="Pfam" id="PF09445">
    <property type="entry name" value="Methyltransf_15"/>
    <property type="match status" value="1"/>
</dbReference>
<evidence type="ECO:0000256" key="4">
    <source>
        <dbReference type="ARBA" id="ARBA00048740"/>
    </source>
</evidence>
<dbReference type="PANTHER" id="PTHR14741">
    <property type="entry name" value="S-ADENOSYLMETHIONINE-DEPENDENT METHYLTRANSFERASE RELATED"/>
    <property type="match status" value="1"/>
</dbReference>
<dbReference type="InterPro" id="IPR029063">
    <property type="entry name" value="SAM-dependent_MTases_sf"/>
</dbReference>
<evidence type="ECO:0000256" key="1">
    <source>
        <dbReference type="ARBA" id="ARBA00018517"/>
    </source>
</evidence>
<evidence type="ECO:0000256" key="5">
    <source>
        <dbReference type="ARBA" id="ARBA00048763"/>
    </source>
</evidence>
<evidence type="ECO:0000256" key="3">
    <source>
        <dbReference type="ARBA" id="ARBA00047418"/>
    </source>
</evidence>